<feature type="domain" description="Solute-binding protein family 5" evidence="5">
    <location>
        <begin position="80"/>
        <end position="450"/>
    </location>
</feature>
<organism evidence="6 7">
    <name type="scientific">Formimonas warabiya</name>
    <dbReference type="NCBI Taxonomy" id="1761012"/>
    <lineage>
        <taxon>Bacteria</taxon>
        <taxon>Bacillati</taxon>
        <taxon>Bacillota</taxon>
        <taxon>Clostridia</taxon>
        <taxon>Eubacteriales</taxon>
        <taxon>Peptococcaceae</taxon>
        <taxon>Candidatus Formimonas</taxon>
    </lineage>
</organism>
<reference evidence="6 7" key="1">
    <citation type="submission" date="2016-10" db="EMBL/GenBank/DDBJ databases">
        <title>Complete Genome Sequence of Peptococcaceae strain DCMF.</title>
        <authorList>
            <person name="Edwards R.J."/>
            <person name="Holland S.I."/>
            <person name="Deshpande N.P."/>
            <person name="Wong Y.K."/>
            <person name="Ertan H."/>
            <person name="Manefield M."/>
            <person name="Russell T.L."/>
            <person name="Lee M.J."/>
        </authorList>
    </citation>
    <scope>NUCLEOTIDE SEQUENCE [LARGE SCALE GENOMIC DNA]</scope>
    <source>
        <strain evidence="6 7">DCMF</strain>
    </source>
</reference>
<evidence type="ECO:0000256" key="4">
    <source>
        <dbReference type="SAM" id="Phobius"/>
    </source>
</evidence>
<accession>A0A3G1KS34</accession>
<name>A0A3G1KS34_FORW1</name>
<keyword evidence="4" id="KW-0472">Membrane</keyword>
<dbReference type="PANTHER" id="PTHR30290">
    <property type="entry name" value="PERIPLASMIC BINDING COMPONENT OF ABC TRANSPORTER"/>
    <property type="match status" value="1"/>
</dbReference>
<dbReference type="RefSeq" id="WP_148134529.1">
    <property type="nucleotide sequence ID" value="NZ_CP017634.1"/>
</dbReference>
<evidence type="ECO:0000256" key="1">
    <source>
        <dbReference type="ARBA" id="ARBA00005695"/>
    </source>
</evidence>
<dbReference type="SUPFAM" id="SSF53850">
    <property type="entry name" value="Periplasmic binding protein-like II"/>
    <property type="match status" value="1"/>
</dbReference>
<dbReference type="GO" id="GO:0042597">
    <property type="term" value="C:periplasmic space"/>
    <property type="evidence" value="ECO:0007669"/>
    <property type="project" value="UniProtKB-ARBA"/>
</dbReference>
<gene>
    <name evidence="6" type="ORF">DCMF_11285</name>
</gene>
<keyword evidence="3" id="KW-0732">Signal</keyword>
<evidence type="ECO:0000313" key="6">
    <source>
        <dbReference type="EMBL" id="ATW25271.1"/>
    </source>
</evidence>
<dbReference type="OrthoDB" id="239741at2"/>
<evidence type="ECO:0000256" key="3">
    <source>
        <dbReference type="ARBA" id="ARBA00022729"/>
    </source>
</evidence>
<comment type="similarity">
    <text evidence="1">Belongs to the bacterial solute-binding protein 5 family.</text>
</comment>
<dbReference type="Gene3D" id="3.90.76.10">
    <property type="entry name" value="Dipeptide-binding Protein, Domain 1"/>
    <property type="match status" value="1"/>
</dbReference>
<dbReference type="KEGG" id="fwa:DCMF_11285"/>
<dbReference type="PANTHER" id="PTHR30290:SF9">
    <property type="entry name" value="OLIGOPEPTIDE-BINDING PROTEIN APPA"/>
    <property type="match status" value="1"/>
</dbReference>
<keyword evidence="2" id="KW-0813">Transport</keyword>
<dbReference type="GO" id="GO:0043190">
    <property type="term" value="C:ATP-binding cassette (ABC) transporter complex"/>
    <property type="evidence" value="ECO:0007669"/>
    <property type="project" value="InterPro"/>
</dbReference>
<dbReference type="InterPro" id="IPR000914">
    <property type="entry name" value="SBP_5_dom"/>
</dbReference>
<dbReference type="GO" id="GO:1904680">
    <property type="term" value="F:peptide transmembrane transporter activity"/>
    <property type="evidence" value="ECO:0007669"/>
    <property type="project" value="TreeGrafter"/>
</dbReference>
<keyword evidence="4" id="KW-0812">Transmembrane</keyword>
<dbReference type="CDD" id="cd00995">
    <property type="entry name" value="PBP2_NikA_DppA_OppA_like"/>
    <property type="match status" value="1"/>
</dbReference>
<dbReference type="GO" id="GO:0015833">
    <property type="term" value="P:peptide transport"/>
    <property type="evidence" value="ECO:0007669"/>
    <property type="project" value="TreeGrafter"/>
</dbReference>
<dbReference type="PIRSF" id="PIRSF002741">
    <property type="entry name" value="MppA"/>
    <property type="match status" value="1"/>
</dbReference>
<protein>
    <recommendedName>
        <fullName evidence="5">Solute-binding protein family 5 domain-containing protein</fullName>
    </recommendedName>
</protein>
<dbReference type="Pfam" id="PF00496">
    <property type="entry name" value="SBP_bac_5"/>
    <property type="match status" value="1"/>
</dbReference>
<proteinExistence type="inferred from homology"/>
<evidence type="ECO:0000313" key="7">
    <source>
        <dbReference type="Proteomes" id="UP000323521"/>
    </source>
</evidence>
<evidence type="ECO:0000259" key="5">
    <source>
        <dbReference type="Pfam" id="PF00496"/>
    </source>
</evidence>
<keyword evidence="7" id="KW-1185">Reference proteome</keyword>
<dbReference type="Gene3D" id="3.10.105.10">
    <property type="entry name" value="Dipeptide-binding Protein, Domain 3"/>
    <property type="match status" value="1"/>
</dbReference>
<keyword evidence="4" id="KW-1133">Transmembrane helix</keyword>
<feature type="transmembrane region" description="Helical" evidence="4">
    <location>
        <begin position="567"/>
        <end position="585"/>
    </location>
</feature>
<dbReference type="InterPro" id="IPR039424">
    <property type="entry name" value="SBP_5"/>
</dbReference>
<sequence>MGKLRLAPLKAILVAAIILAGSILPLGAAQAEGEEKSVLRVGIFNEMESLNPLVAYSTSSYEFMRLNYNLLISWDQNLNPIPELAKDWTMSEDGKEWTFHLQEGVKWQDGQPFTSADVKFTFEYIRDNQIGYFYDYVSKMTNIQTPDEHTVVITLEQPFSWMPQIWVPILPKHIWEKIDPAEASSTFANDQPVGTGAFQVVEYKKGEYTRMAANKEYFKGAPHIDEVIFILYGNESTAAEALKLGEVDLLTKMSAVPYKSLEGQPNIQTLYSESAGFTEMVINHWADPKSKANPLLRDKNIRKAMSYAIDRKYLIDAVTSGLGEVGTTLVPPMFKFWHYEPTAEEMHTFDLEKAKKILNDAGYKDGDGDGIRESAEGKPLDFRLTLRSESAEQQKMGRIIADWLKQIGINIRIDVVDSGTLTDRLYDNGDFDMYIWTYFMDVDPTSILKIMTTGQIMSWNDSFYSNPKYDELFVEQNREMDKNKRQAIIHEMQKMIYDDCPYIILAYGPELEAYRTDRFEGWVRTPENGTVIMTHSMATYENIKPLAQTQEPAQEETGAAGSGKSSSWLWIVILIIAAAGIAVTMRRKKNREI</sequence>
<dbReference type="InterPro" id="IPR030678">
    <property type="entry name" value="Peptide/Ni-bd"/>
</dbReference>
<dbReference type="Proteomes" id="UP000323521">
    <property type="component" value="Chromosome"/>
</dbReference>
<evidence type="ECO:0000256" key="2">
    <source>
        <dbReference type="ARBA" id="ARBA00022448"/>
    </source>
</evidence>
<dbReference type="EMBL" id="CP017634">
    <property type="protein sequence ID" value="ATW25271.1"/>
    <property type="molecule type" value="Genomic_DNA"/>
</dbReference>
<dbReference type="AlphaFoldDB" id="A0A3G1KS34"/>
<dbReference type="Gene3D" id="3.40.190.10">
    <property type="entry name" value="Periplasmic binding protein-like II"/>
    <property type="match status" value="1"/>
</dbReference>